<dbReference type="RefSeq" id="WP_406793668.1">
    <property type="nucleotide sequence ID" value="NZ_JBJHZX010000032.1"/>
</dbReference>
<comment type="caution">
    <text evidence="2">The sequence shown here is derived from an EMBL/GenBank/DDBJ whole genome shotgun (WGS) entry which is preliminary data.</text>
</comment>
<dbReference type="Proteomes" id="UP001623660">
    <property type="component" value="Unassembled WGS sequence"/>
</dbReference>
<dbReference type="Pfam" id="PF00753">
    <property type="entry name" value="Lactamase_B"/>
    <property type="match status" value="1"/>
</dbReference>
<proteinExistence type="predicted"/>
<evidence type="ECO:0000313" key="2">
    <source>
        <dbReference type="EMBL" id="MFL0197563.1"/>
    </source>
</evidence>
<protein>
    <submittedName>
        <fullName evidence="2">ComEC/Rec2 family competence protein</fullName>
    </submittedName>
</protein>
<evidence type="ECO:0000259" key="1">
    <source>
        <dbReference type="SMART" id="SM00849"/>
    </source>
</evidence>
<dbReference type="InterPro" id="IPR052159">
    <property type="entry name" value="Competence_DNA_uptake"/>
</dbReference>
<keyword evidence="3" id="KW-1185">Reference proteome</keyword>
<dbReference type="EMBL" id="JBJHZX010000032">
    <property type="protein sequence ID" value="MFL0197563.1"/>
    <property type="molecule type" value="Genomic_DNA"/>
</dbReference>
<evidence type="ECO:0000313" key="3">
    <source>
        <dbReference type="Proteomes" id="UP001623660"/>
    </source>
</evidence>
<dbReference type="InterPro" id="IPR036866">
    <property type="entry name" value="RibonucZ/Hydroxyglut_hydro"/>
</dbReference>
<dbReference type="PROSITE" id="PS51257">
    <property type="entry name" value="PROKAR_LIPOPROTEIN"/>
    <property type="match status" value="1"/>
</dbReference>
<dbReference type="SMART" id="SM00849">
    <property type="entry name" value="Lactamase_B"/>
    <property type="match status" value="1"/>
</dbReference>
<feature type="domain" description="Metallo-beta-lactamase" evidence="1">
    <location>
        <begin position="51"/>
        <end position="245"/>
    </location>
</feature>
<name>A0ABW8SP97_9CLOT</name>
<reference evidence="2 3" key="1">
    <citation type="submission" date="2024-11" db="EMBL/GenBank/DDBJ databases">
        <authorList>
            <person name="Heng Y.C."/>
            <person name="Lim A.C.H."/>
            <person name="Lee J.K.Y."/>
            <person name="Kittelmann S."/>
        </authorList>
    </citation>
    <scope>NUCLEOTIDE SEQUENCE [LARGE SCALE GENOMIC DNA]</scope>
    <source>
        <strain evidence="2 3">WILCCON 0269</strain>
    </source>
</reference>
<dbReference type="PANTHER" id="PTHR30619">
    <property type="entry name" value="DNA INTERNALIZATION/COMPETENCE PROTEIN COMEC/REC2"/>
    <property type="match status" value="1"/>
</dbReference>
<accession>A0ABW8SP97</accession>
<gene>
    <name evidence="2" type="ORF">ACJDU8_18630</name>
</gene>
<dbReference type="Gene3D" id="3.60.15.10">
    <property type="entry name" value="Ribonuclease Z/Hydroxyacylglutathione hydrolase-like"/>
    <property type="match status" value="1"/>
</dbReference>
<dbReference type="InterPro" id="IPR001279">
    <property type="entry name" value="Metallo-B-lactamas"/>
</dbReference>
<dbReference type="SUPFAM" id="SSF56281">
    <property type="entry name" value="Metallo-hydrolase/oxidoreductase"/>
    <property type="match status" value="1"/>
</dbReference>
<dbReference type="InterPro" id="IPR035681">
    <property type="entry name" value="ComA-like_MBL"/>
</dbReference>
<sequence>MNYIKKYFNIISLLIVITFLISGCTNSESTNTISFKDHSLQFTVHYIDIGQGDSELIQVNGKNLLIDAGPNKNTHKLISYLNHENIKTLDYVIATHPDEDHIGGMSSVIKKYDIDKFYAPRKIVNTKTFENMIDELKSKNMKIDVPKPGTQLNLGKNTTAEILAPNSTKYEDTNNYSVVLKISYGNTKFLFTGDAEKLSEREILDKNYDVSADVLKIGHHGSSTSTTDEFLDKVSPKIAIISCGRDNSYGHPHKETLKKLKKRNIRIYRTDIDGSIVLISNGKSIVKE</sequence>
<organism evidence="2 3">
    <name type="scientific">Candidatus Clostridium eludens</name>
    <dbReference type="NCBI Taxonomy" id="3381663"/>
    <lineage>
        <taxon>Bacteria</taxon>
        <taxon>Bacillati</taxon>
        <taxon>Bacillota</taxon>
        <taxon>Clostridia</taxon>
        <taxon>Eubacteriales</taxon>
        <taxon>Clostridiaceae</taxon>
        <taxon>Clostridium</taxon>
    </lineage>
</organism>
<dbReference type="CDD" id="cd07731">
    <property type="entry name" value="ComA-like_MBL-fold"/>
    <property type="match status" value="1"/>
</dbReference>
<dbReference type="PANTHER" id="PTHR30619:SF7">
    <property type="entry name" value="BETA-LACTAMASE DOMAIN PROTEIN"/>
    <property type="match status" value="1"/>
</dbReference>